<organism evidence="9 10">
    <name type="scientific">Symbiodinium pilosum</name>
    <name type="common">Dinoflagellate</name>
    <dbReference type="NCBI Taxonomy" id="2952"/>
    <lineage>
        <taxon>Eukaryota</taxon>
        <taxon>Sar</taxon>
        <taxon>Alveolata</taxon>
        <taxon>Dinophyceae</taxon>
        <taxon>Suessiales</taxon>
        <taxon>Symbiodiniaceae</taxon>
        <taxon>Symbiodinium</taxon>
    </lineage>
</organism>
<feature type="transmembrane region" description="Helical" evidence="7">
    <location>
        <begin position="909"/>
        <end position="933"/>
    </location>
</feature>
<feature type="transmembrane region" description="Helical" evidence="7">
    <location>
        <begin position="330"/>
        <end position="349"/>
    </location>
</feature>
<dbReference type="InterPro" id="IPR013525">
    <property type="entry name" value="ABC2_TM"/>
</dbReference>
<dbReference type="InterPro" id="IPR003593">
    <property type="entry name" value="AAA+_ATPase"/>
</dbReference>
<dbReference type="Gene3D" id="3.40.50.300">
    <property type="entry name" value="P-loop containing nucleotide triphosphate hydrolases"/>
    <property type="match status" value="3"/>
</dbReference>
<evidence type="ECO:0000259" key="8">
    <source>
        <dbReference type="PROSITE" id="PS50893"/>
    </source>
</evidence>
<evidence type="ECO:0000256" key="6">
    <source>
        <dbReference type="ARBA" id="ARBA00023136"/>
    </source>
</evidence>
<comment type="caution">
    <text evidence="9">The sequence shown here is derived from an EMBL/GenBank/DDBJ whole genome shotgun (WGS) entry which is preliminary data.</text>
</comment>
<evidence type="ECO:0000256" key="5">
    <source>
        <dbReference type="ARBA" id="ARBA00022989"/>
    </source>
</evidence>
<dbReference type="GO" id="GO:0005524">
    <property type="term" value="F:ATP binding"/>
    <property type="evidence" value="ECO:0007669"/>
    <property type="project" value="UniProtKB-KW"/>
</dbReference>
<accession>A0A812IXM8</accession>
<dbReference type="SMART" id="SM00382">
    <property type="entry name" value="AAA"/>
    <property type="match status" value="1"/>
</dbReference>
<dbReference type="Proteomes" id="UP000649617">
    <property type="component" value="Unassembled WGS sequence"/>
</dbReference>
<evidence type="ECO:0000313" key="10">
    <source>
        <dbReference type="Proteomes" id="UP000649617"/>
    </source>
</evidence>
<evidence type="ECO:0000256" key="3">
    <source>
        <dbReference type="ARBA" id="ARBA00022741"/>
    </source>
</evidence>
<dbReference type="Pfam" id="PF12698">
    <property type="entry name" value="ABC2_membrane_3"/>
    <property type="match status" value="1"/>
</dbReference>
<dbReference type="EMBL" id="CAJNIZ010001504">
    <property type="protein sequence ID" value="CAE7192537.1"/>
    <property type="molecule type" value="Genomic_DNA"/>
</dbReference>
<evidence type="ECO:0000313" key="9">
    <source>
        <dbReference type="EMBL" id="CAE7192537.1"/>
    </source>
</evidence>
<feature type="transmembrane region" description="Helical" evidence="7">
    <location>
        <begin position="866"/>
        <end position="888"/>
    </location>
</feature>
<dbReference type="InterPro" id="IPR026082">
    <property type="entry name" value="ABCA"/>
</dbReference>
<dbReference type="PROSITE" id="PS00211">
    <property type="entry name" value="ABC_TRANSPORTER_1"/>
    <property type="match status" value="1"/>
</dbReference>
<dbReference type="AlphaFoldDB" id="A0A812IXM8"/>
<dbReference type="InterPro" id="IPR017871">
    <property type="entry name" value="ABC_transporter-like_CS"/>
</dbReference>
<keyword evidence="10" id="KW-1185">Reference proteome</keyword>
<comment type="subcellular location">
    <subcellularLocation>
        <location evidence="1">Membrane</location>
        <topology evidence="1">Multi-pass membrane protein</topology>
    </subcellularLocation>
</comment>
<evidence type="ECO:0000256" key="4">
    <source>
        <dbReference type="ARBA" id="ARBA00022840"/>
    </source>
</evidence>
<feature type="domain" description="ABC transporter" evidence="8">
    <location>
        <begin position="497"/>
        <end position="691"/>
    </location>
</feature>
<dbReference type="PANTHER" id="PTHR19229">
    <property type="entry name" value="ATP-BINDING CASSETTE TRANSPORTER SUBFAMILY A ABCA"/>
    <property type="match status" value="1"/>
</dbReference>
<feature type="transmembrane region" description="Helical" evidence="7">
    <location>
        <begin position="1048"/>
        <end position="1069"/>
    </location>
</feature>
<dbReference type="GO" id="GO:0016020">
    <property type="term" value="C:membrane"/>
    <property type="evidence" value="ECO:0007669"/>
    <property type="project" value="UniProtKB-SubCell"/>
</dbReference>
<dbReference type="InterPro" id="IPR027417">
    <property type="entry name" value="P-loop_NTPase"/>
</dbReference>
<keyword evidence="4" id="KW-0067">ATP-binding</keyword>
<evidence type="ECO:0000256" key="1">
    <source>
        <dbReference type="ARBA" id="ARBA00004141"/>
    </source>
</evidence>
<dbReference type="GO" id="GO:0140359">
    <property type="term" value="F:ABC-type transporter activity"/>
    <property type="evidence" value="ECO:0007669"/>
    <property type="project" value="InterPro"/>
</dbReference>
<keyword evidence="2 7" id="KW-0812">Transmembrane</keyword>
<evidence type="ECO:0000256" key="7">
    <source>
        <dbReference type="SAM" id="Phobius"/>
    </source>
</evidence>
<feature type="transmembrane region" description="Helical" evidence="7">
    <location>
        <begin position="355"/>
        <end position="378"/>
    </location>
</feature>
<dbReference type="InterPro" id="IPR003439">
    <property type="entry name" value="ABC_transporter-like_ATP-bd"/>
</dbReference>
<keyword evidence="6 7" id="KW-0472">Membrane</keyword>
<feature type="non-terminal residue" evidence="9">
    <location>
        <position position="1"/>
    </location>
</feature>
<feature type="transmembrane region" description="Helical" evidence="7">
    <location>
        <begin position="945"/>
        <end position="967"/>
    </location>
</feature>
<reference evidence="9" key="1">
    <citation type="submission" date="2021-02" db="EMBL/GenBank/DDBJ databases">
        <authorList>
            <person name="Dougan E. K."/>
            <person name="Rhodes N."/>
            <person name="Thang M."/>
            <person name="Chan C."/>
        </authorList>
    </citation>
    <scope>NUCLEOTIDE SEQUENCE</scope>
</reference>
<dbReference type="Pfam" id="PF00005">
    <property type="entry name" value="ABC_tran"/>
    <property type="match status" value="3"/>
</dbReference>
<feature type="transmembrane region" description="Helical" evidence="7">
    <location>
        <begin position="176"/>
        <end position="197"/>
    </location>
</feature>
<keyword evidence="3" id="KW-0547">Nucleotide-binding</keyword>
<gene>
    <name evidence="9" type="primary">Abca3</name>
    <name evidence="9" type="ORF">SPIL2461_LOCUS1534</name>
</gene>
<feature type="transmembrane region" description="Helical" evidence="7">
    <location>
        <begin position="832"/>
        <end position="854"/>
    </location>
</feature>
<dbReference type="CDD" id="cd03263">
    <property type="entry name" value="ABC_subfamily_A"/>
    <property type="match status" value="1"/>
</dbReference>
<dbReference type="GO" id="GO:0016887">
    <property type="term" value="F:ATP hydrolysis activity"/>
    <property type="evidence" value="ECO:0007669"/>
    <property type="project" value="InterPro"/>
</dbReference>
<feature type="transmembrane region" description="Helical" evidence="7">
    <location>
        <begin position="295"/>
        <end position="318"/>
    </location>
</feature>
<evidence type="ECO:0000256" key="2">
    <source>
        <dbReference type="ARBA" id="ARBA00022692"/>
    </source>
</evidence>
<protein>
    <submittedName>
        <fullName evidence="9">Abca3 protein</fullName>
    </submittedName>
</protein>
<dbReference type="SUPFAM" id="SSF52540">
    <property type="entry name" value="P-loop containing nucleoside triphosphate hydrolases"/>
    <property type="match status" value="2"/>
</dbReference>
<feature type="transmembrane region" description="Helical" evidence="7">
    <location>
        <begin position="430"/>
        <end position="449"/>
    </location>
</feature>
<proteinExistence type="predicted"/>
<keyword evidence="5 7" id="KW-1133">Transmembrane helix</keyword>
<dbReference type="OrthoDB" id="10255969at2759"/>
<name>A0A812IXM8_SYMPI</name>
<feature type="transmembrane region" description="Helical" evidence="7">
    <location>
        <begin position="217"/>
        <end position="241"/>
    </location>
</feature>
<feature type="transmembrane region" description="Helical" evidence="7">
    <location>
        <begin position="262"/>
        <end position="289"/>
    </location>
</feature>
<dbReference type="PANTHER" id="PTHR19229:SF250">
    <property type="entry name" value="ABC TRANSPORTER DOMAIN-CONTAINING PROTEIN-RELATED"/>
    <property type="match status" value="1"/>
</dbReference>
<sequence>MPKNSDLMKYNSLLGIKGINIRNTFIEFEDEDMLGELDVDPRGSFGRQASFLGSKWLHEMTTKEQTTAVTAEGSYTPPLLPQALLSSHFTKLAQEGTIDVVDPCMLLGCCTSADNLFGCLAMGTKVTPNGSTDVEAAAAQTAELPAAVSPPLPSTSAVMKVTCKKNLFLALKRGRFIAGPFNMALQLGFTVMMYYIFMNIVEDAERENGASLGRFLMAAFLPLNTLLGISFSMNSAVYDIVGEKDQKMKILQNIYGVSENMYWLSWYVFYFAIALFCLVLIYICWLAIIPVLETVNFLISLIILSTGFLQTMAMVFCLSIFIDKPRIADFIMSMTTMIIVCGSSALQFLLRQQPWLGWLTGFIPFCNVFQSLTSMIWLSAARTCDASGSCQFVGVTFDNLLVTDICMLDYHPVHFPCLDLAKATIFPLGWAMLLMVISTTGVLVLVWWLSHVRQGQYGMAKPLCFCFMPKYACPKRPQPSEPLVGDRDAEGSRQKVLSIQNLRKVFGDGKVAVDDLCLDAYAGEIFALLGHNGAGKTTALNCAVGLIPPTSGETVINGMLRGVHESNVDDHISTILKALGLEEKKDSQCDKLSGGQKRRLWVATALIGASPVSFLDEPTSGMDPSSRRELWDLLLRMRDTGRCIIFTTHYLEEADILANRKAVLARGKVQAVGTSRELKHRFGVGYRLTLALSPDGSASASELERFAQEQVPSAALENGADEESRQVNITLSFEEVNKFSALLQALEQSQQQLGVLDYILGMSSLEDVFMALGRQAEEEAQPDEAGKTPVNVDFQAVEAETPVAQPRAESCEWRNIKAVFLLRISSLRLNRFRASMVILVPILLQVAGLTLAGMGATSEDGGSNGYAIGVYPAMAYGVALINSASDVVTDTKNKCKYVSISQGLSPRAYWLGSFLAHVCLLVPLSFCFLILFFTMRPASIPVQSAPVAILAMFLYPIPTTLAIYNLAAAFSTAESVSKIVPVALMATILLPGMAIWVLSASFVPESLSTVALVWHVVHSILNPCYCLPGVMSYLVNVDGPRNLSAGEYFATLTALPVYVLPVTSALYLANLIRLDTKSYVNKPAKPSEAGATAQDEDVLAEEARCRQEAAEDDAARYQDLSHTYKVADTGSRPSACAHVTREYKYVNAVRNISLGIHKGECFSLLGPNGAGKTTTLGILTGEIRNPSAGKVSIFGHNMAHEKERLSAFELLGVCPQVDPLW</sequence>
<dbReference type="PROSITE" id="PS50893">
    <property type="entry name" value="ABC_TRANSPORTER_2"/>
    <property type="match status" value="1"/>
</dbReference>
<feature type="transmembrane region" description="Helical" evidence="7">
    <location>
        <begin position="979"/>
        <end position="998"/>
    </location>
</feature>